<name>A0A2P1GMQ4_9RHAB</name>
<reference evidence="1" key="1">
    <citation type="journal article" date="2018" name="Nature">
        <title>The evolutionary history of vertebrate RNA viruses.</title>
        <authorList>
            <person name="Shi M."/>
            <person name="Lin X.D."/>
            <person name="Chen X."/>
            <person name="Tian J.H."/>
            <person name="Chen L.J."/>
            <person name="Li K."/>
            <person name="Wang W."/>
            <person name="Eden J.S."/>
            <person name="Shen J.J."/>
            <person name="Liu L."/>
            <person name="Holmes E.C."/>
            <person name="Zhang Y.Z."/>
        </authorList>
    </citation>
    <scope>NUCLEOTIDE SEQUENCE</scope>
    <source>
        <strain evidence="1">BHFishS58819</strain>
    </source>
</reference>
<organism evidence="1">
    <name type="scientific">Beihai dimarhabodovirus 1</name>
    <dbReference type="NCBI Taxonomy" id="2116357"/>
    <lineage>
        <taxon>Viruses</taxon>
        <taxon>Riboviria</taxon>
        <taxon>Orthornavirae</taxon>
        <taxon>Negarnaviricota</taxon>
        <taxon>Haploviricotina</taxon>
        <taxon>Monjiviricetes</taxon>
        <taxon>Mononegavirales</taxon>
        <taxon>Rhabdoviridae</taxon>
    </lineage>
</organism>
<dbReference type="EMBL" id="MG600012">
    <property type="protein sequence ID" value="AVM87283.1"/>
    <property type="molecule type" value="Viral_cRNA"/>
</dbReference>
<protein>
    <submittedName>
        <fullName evidence="1">Uncharacterized protein</fullName>
    </submittedName>
</protein>
<evidence type="ECO:0000313" key="1">
    <source>
        <dbReference type="EMBL" id="AVM87283.1"/>
    </source>
</evidence>
<sequence length="146" mass="16517">MGKIEIHVKHCHVVWEINLNVEGEWIDNNWELVRKCVYHANNLTLTSKCFIIGVLKSPSEMEDYGLINVSNNKGQGSYALRLSKEDLLGTNCVINLRPVGLSGSAKISVNAVNMLVEGDITWESLVHPITERHFCKQDDRLYLNLP</sequence>
<accession>A0A2P1GMQ4</accession>
<proteinExistence type="predicted"/>